<feature type="compositionally biased region" description="Acidic residues" evidence="1">
    <location>
        <begin position="253"/>
        <end position="264"/>
    </location>
</feature>
<dbReference type="AlphaFoldDB" id="A0A6A7Y5H7"/>
<feature type="compositionally biased region" description="Basic and acidic residues" evidence="1">
    <location>
        <begin position="306"/>
        <end position="320"/>
    </location>
</feature>
<keyword evidence="2" id="KW-0812">Transmembrane</keyword>
<dbReference type="Proteomes" id="UP000332515">
    <property type="component" value="Unassembled WGS sequence"/>
</dbReference>
<dbReference type="InterPro" id="IPR007730">
    <property type="entry name" value="SPOR-like_dom"/>
</dbReference>
<comment type="caution">
    <text evidence="4">The sequence shown here is derived from an EMBL/GenBank/DDBJ whole genome shotgun (WGS) entry which is preliminary data.</text>
</comment>
<feature type="compositionally biased region" description="Low complexity" evidence="1">
    <location>
        <begin position="581"/>
        <end position="600"/>
    </location>
</feature>
<feature type="region of interest" description="Disordered" evidence="1">
    <location>
        <begin position="524"/>
        <end position="806"/>
    </location>
</feature>
<feature type="compositionally biased region" description="Low complexity" evidence="1">
    <location>
        <begin position="754"/>
        <end position="764"/>
    </location>
</feature>
<feature type="compositionally biased region" description="Polar residues" evidence="1">
    <location>
        <begin position="548"/>
        <end position="557"/>
    </location>
</feature>
<keyword evidence="2" id="KW-0472">Membrane</keyword>
<dbReference type="RefSeq" id="WP_153485179.1">
    <property type="nucleotide sequence ID" value="NZ_VWNA01000001.1"/>
</dbReference>
<feature type="domain" description="SPOR" evidence="3">
    <location>
        <begin position="799"/>
        <end position="883"/>
    </location>
</feature>
<proteinExistence type="predicted"/>
<feature type="compositionally biased region" description="Acidic residues" evidence="1">
    <location>
        <begin position="471"/>
        <end position="481"/>
    </location>
</feature>
<feature type="region of interest" description="Disordered" evidence="1">
    <location>
        <begin position="90"/>
        <end position="147"/>
    </location>
</feature>
<name>A0A6A7Y5H7_9HYPH</name>
<dbReference type="PROSITE" id="PS51724">
    <property type="entry name" value="SPOR"/>
    <property type="match status" value="1"/>
</dbReference>
<feature type="compositionally biased region" description="Basic and acidic residues" evidence="1">
    <location>
        <begin position="44"/>
        <end position="54"/>
    </location>
</feature>
<feature type="compositionally biased region" description="Basic residues" evidence="1">
    <location>
        <begin position="487"/>
        <end position="496"/>
    </location>
</feature>
<feature type="compositionally biased region" description="Low complexity" evidence="1">
    <location>
        <begin position="677"/>
        <end position="693"/>
    </location>
</feature>
<evidence type="ECO:0000313" key="4">
    <source>
        <dbReference type="EMBL" id="MQT14444.1"/>
    </source>
</evidence>
<dbReference type="EMBL" id="VWNA01000001">
    <property type="protein sequence ID" value="MQT14444.1"/>
    <property type="molecule type" value="Genomic_DNA"/>
</dbReference>
<sequence length="883" mass="90171">MTDTRQPPRLDTRPQGATPAGPGGNGGPEDDPLFELARIVADSIRSEREAEAGRTGHAAPEPVVRAVEPPPVSGGFFGFDAEAFESELLRSAEEQVAPSRPLRSRATPVAPRGAEPAPRIEPPMAPVVAPVAPPEEPPVAPEPVSYEEPLREEDEVFLDHDVPPVEPPRDVAPPRFSQDRFTLDFEAALFDGEPPAPHAPKPVAYEPEPLDEPGPYGEPPFEYEAEPAEAANEFVDESDADAAEIVESAGAFVEEEPAPEEEAEPFSPAAVEEAPSPQKRGAFTFDPDLEQALGGELRAALGPKASETRAERDKDTHGSDVRPPATDESTLILGARPMRGPAAKLNSLSQPEPAAVVRQDQSQFEPIPLLEKAPLRPGTSPVKPTVIDTPPVPPIDDPKPAATEERREPDFDFGSLDLDLDHGPDPAAIGATRPIEPAKRPEPEEADIEANAAAGSLSWLRSERDPAGDGLDSDPGQDDEDSFGRAPKGRGGRRGQKRGIWILATVVVVAVAGVGAYQVLGLVGGNSAGGPPPEIKADSSPVKEAPPSTDQQNASTDDPSKVFYDRVANTNDPARQNLNTAAAPAESAQGAGATAGASKADLPGVNVGDAPTSADSDGQPMVPRKVRTVVVRPDGTIVTPDPSQVAEAAAQNAAGTPSSDPFGGAGEASPLSPPSGQPAAPGADQGGNAAAAPADDDFYPAPPRKPLRAGQVAPAPAQPAPQAAEAAPAANGGNMFDAAQATVGASAPPPAPAEPAAAPAAPAAAPAPAPAAPAASEPQSLASAAGGTAPAAAPPAAAAPSPGGYGIQVASQKTEADAQKVYAGLQRRFASVLAGRPAVIRQVDLGAKGVYYRVKVPAGSSAEAASLCNALKAAGGDCYVSKL</sequence>
<feature type="transmembrane region" description="Helical" evidence="2">
    <location>
        <begin position="500"/>
        <end position="520"/>
    </location>
</feature>
<dbReference type="Pfam" id="PF05036">
    <property type="entry name" value="SPOR"/>
    <property type="match status" value="1"/>
</dbReference>
<feature type="compositionally biased region" description="Basic and acidic residues" evidence="1">
    <location>
        <begin position="1"/>
        <end position="12"/>
    </location>
</feature>
<accession>A0A6A7Y5H7</accession>
<dbReference type="SUPFAM" id="SSF110997">
    <property type="entry name" value="Sporulation related repeat"/>
    <property type="match status" value="1"/>
</dbReference>
<evidence type="ECO:0000256" key="1">
    <source>
        <dbReference type="SAM" id="MobiDB-lite"/>
    </source>
</evidence>
<protein>
    <submittedName>
        <fullName evidence="4">SPOR domain-containing protein</fullName>
    </submittedName>
</protein>
<feature type="compositionally biased region" description="Polar residues" evidence="1">
    <location>
        <begin position="568"/>
        <end position="580"/>
    </location>
</feature>
<feature type="compositionally biased region" description="Low complexity" evidence="1">
    <location>
        <begin position="720"/>
        <end position="730"/>
    </location>
</feature>
<feature type="compositionally biased region" description="Low complexity" evidence="1">
    <location>
        <begin position="620"/>
        <end position="633"/>
    </location>
</feature>
<dbReference type="InterPro" id="IPR036680">
    <property type="entry name" value="SPOR-like_sf"/>
</dbReference>
<dbReference type="GO" id="GO:0042834">
    <property type="term" value="F:peptidoglycan binding"/>
    <property type="evidence" value="ECO:0007669"/>
    <property type="project" value="InterPro"/>
</dbReference>
<feature type="region of interest" description="Disordered" evidence="1">
    <location>
        <begin position="252"/>
        <end position="496"/>
    </location>
</feature>
<feature type="compositionally biased region" description="Low complexity" evidence="1">
    <location>
        <begin position="58"/>
        <end position="67"/>
    </location>
</feature>
<feature type="region of interest" description="Disordered" evidence="1">
    <location>
        <begin position="190"/>
        <end position="223"/>
    </location>
</feature>
<feature type="region of interest" description="Disordered" evidence="1">
    <location>
        <begin position="1"/>
        <end position="67"/>
    </location>
</feature>
<evidence type="ECO:0000256" key="2">
    <source>
        <dbReference type="SAM" id="Phobius"/>
    </source>
</evidence>
<keyword evidence="5" id="KW-1185">Reference proteome</keyword>
<feature type="compositionally biased region" description="Basic and acidic residues" evidence="1">
    <location>
        <begin position="396"/>
        <end position="410"/>
    </location>
</feature>
<evidence type="ECO:0000313" key="5">
    <source>
        <dbReference type="Proteomes" id="UP000332515"/>
    </source>
</evidence>
<reference evidence="4 5" key="1">
    <citation type="submission" date="2019-09" db="EMBL/GenBank/DDBJ databases">
        <title>Segnochrobactrum spirostomi gen. nov., sp. nov., isolated from the ciliate Spirostomum cf. yagiui and description of a novel family, Segnochrobactraceae fam. nov. within the order Rhizobiales of the class Alphaproteobacteria.</title>
        <authorList>
            <person name="Akter S."/>
            <person name="Shazib S.U.A."/>
            <person name="Shin M.K."/>
        </authorList>
    </citation>
    <scope>NUCLEOTIDE SEQUENCE [LARGE SCALE GENOMIC DNA]</scope>
    <source>
        <strain evidence="4 5">Sp-1</strain>
    </source>
</reference>
<feature type="compositionally biased region" description="Low complexity" evidence="1">
    <location>
        <begin position="265"/>
        <end position="277"/>
    </location>
</feature>
<feature type="compositionally biased region" description="Low complexity" evidence="1">
    <location>
        <begin position="772"/>
        <end position="802"/>
    </location>
</feature>
<keyword evidence="2" id="KW-1133">Transmembrane helix</keyword>
<dbReference type="Gene3D" id="3.30.70.1070">
    <property type="entry name" value="Sporulation related repeat"/>
    <property type="match status" value="1"/>
</dbReference>
<evidence type="ECO:0000259" key="3">
    <source>
        <dbReference type="PROSITE" id="PS51724"/>
    </source>
</evidence>
<feature type="compositionally biased region" description="Pro residues" evidence="1">
    <location>
        <begin position="119"/>
        <end position="141"/>
    </location>
</feature>
<organism evidence="4 5">
    <name type="scientific">Segnochrobactrum spirostomi</name>
    <dbReference type="NCBI Taxonomy" id="2608987"/>
    <lineage>
        <taxon>Bacteria</taxon>
        <taxon>Pseudomonadati</taxon>
        <taxon>Pseudomonadota</taxon>
        <taxon>Alphaproteobacteria</taxon>
        <taxon>Hyphomicrobiales</taxon>
        <taxon>Segnochrobactraceae</taxon>
        <taxon>Segnochrobactrum</taxon>
    </lineage>
</organism>
<gene>
    <name evidence="4" type="ORF">F0357_17660</name>
</gene>